<dbReference type="AlphaFoldDB" id="A0AA35ZQT6"/>
<accession>A0AA35ZQT6</accession>
<dbReference type="InterPro" id="IPR007021">
    <property type="entry name" value="DUF659"/>
</dbReference>
<gene>
    <name evidence="2" type="ORF">LSALG_LOCUS35451</name>
</gene>
<keyword evidence="3" id="KW-1185">Reference proteome</keyword>
<sequence>MFEWRYGMGMGRVEGYLEKTKHLVHISGGITRVKQHLTHTGGQVTGCPNVTVDIQKRVMASMKKKDRINIENKRNIQILRSSTVDLSDEVEDEEFDVQEVSVKRNVSKKKKFVGSSNDKISTWVYSVHLPFNVVRDKSFQDMIYSIEEYGREHVKNAQLIVEMINEVIKDVGDENIVQFITDNGSNFKAAGKILEEQHPKLFWTPCATHCVNLMIRDIGEKIPKIKTALTDARAIVVYIYNHGRILNLMSKLTKNKELHRSCVTRFAT</sequence>
<name>A0AA35ZQT6_LACSI</name>
<reference evidence="2" key="1">
    <citation type="submission" date="2023-04" db="EMBL/GenBank/DDBJ databases">
        <authorList>
            <person name="Vijverberg K."/>
            <person name="Xiong W."/>
            <person name="Schranz E."/>
        </authorList>
    </citation>
    <scope>NUCLEOTIDE SEQUENCE</scope>
</reference>
<proteinExistence type="predicted"/>
<evidence type="ECO:0000313" key="3">
    <source>
        <dbReference type="Proteomes" id="UP001177003"/>
    </source>
</evidence>
<dbReference type="SUPFAM" id="SSF53098">
    <property type="entry name" value="Ribonuclease H-like"/>
    <property type="match status" value="1"/>
</dbReference>
<dbReference type="EMBL" id="OX465084">
    <property type="protein sequence ID" value="CAI9296596.1"/>
    <property type="molecule type" value="Genomic_DNA"/>
</dbReference>
<dbReference type="PANTHER" id="PTHR32166:SF122">
    <property type="entry name" value="OS09G0499600 PROTEIN"/>
    <property type="match status" value="1"/>
</dbReference>
<evidence type="ECO:0000313" key="2">
    <source>
        <dbReference type="EMBL" id="CAI9296596.1"/>
    </source>
</evidence>
<organism evidence="2 3">
    <name type="scientific">Lactuca saligna</name>
    <name type="common">Willowleaf lettuce</name>
    <dbReference type="NCBI Taxonomy" id="75948"/>
    <lineage>
        <taxon>Eukaryota</taxon>
        <taxon>Viridiplantae</taxon>
        <taxon>Streptophyta</taxon>
        <taxon>Embryophyta</taxon>
        <taxon>Tracheophyta</taxon>
        <taxon>Spermatophyta</taxon>
        <taxon>Magnoliopsida</taxon>
        <taxon>eudicotyledons</taxon>
        <taxon>Gunneridae</taxon>
        <taxon>Pentapetalae</taxon>
        <taxon>asterids</taxon>
        <taxon>campanulids</taxon>
        <taxon>Asterales</taxon>
        <taxon>Asteraceae</taxon>
        <taxon>Cichorioideae</taxon>
        <taxon>Cichorieae</taxon>
        <taxon>Lactucinae</taxon>
        <taxon>Lactuca</taxon>
    </lineage>
</organism>
<feature type="domain" description="DUF659" evidence="1">
    <location>
        <begin position="152"/>
        <end position="235"/>
    </location>
</feature>
<dbReference type="Proteomes" id="UP001177003">
    <property type="component" value="Chromosome 8"/>
</dbReference>
<dbReference type="InterPro" id="IPR012337">
    <property type="entry name" value="RNaseH-like_sf"/>
</dbReference>
<evidence type="ECO:0000259" key="1">
    <source>
        <dbReference type="Pfam" id="PF04937"/>
    </source>
</evidence>
<dbReference type="Pfam" id="PF04937">
    <property type="entry name" value="DUF659"/>
    <property type="match status" value="1"/>
</dbReference>
<protein>
    <recommendedName>
        <fullName evidence="1">DUF659 domain-containing protein</fullName>
    </recommendedName>
</protein>
<dbReference type="PANTHER" id="PTHR32166">
    <property type="entry name" value="OSJNBA0013A04.12 PROTEIN"/>
    <property type="match status" value="1"/>
</dbReference>